<dbReference type="InterPro" id="IPR013783">
    <property type="entry name" value="Ig-like_fold"/>
</dbReference>
<evidence type="ECO:0000256" key="8">
    <source>
        <dbReference type="ARBA" id="ARBA00066531"/>
    </source>
</evidence>
<dbReference type="Gene3D" id="2.60.40.10">
    <property type="entry name" value="Immunoglobulins"/>
    <property type="match status" value="1"/>
</dbReference>
<comment type="catalytic activity">
    <reaction evidence="7">
        <text>Hydrolysis of (1-&gt;6)-alpha-D-glucosidic branch linkages in glycogen, amylopectin and their beta-limit dextrins.</text>
        <dbReference type="EC" id="3.2.1.68"/>
    </reaction>
</comment>
<dbReference type="InterPro" id="IPR004193">
    <property type="entry name" value="Glyco_hydro_13_N"/>
</dbReference>
<keyword evidence="5" id="KW-0378">Hydrolase</keyword>
<dbReference type="Proteomes" id="UP000001568">
    <property type="component" value="Chromosome 12"/>
</dbReference>
<evidence type="ECO:0000256" key="9">
    <source>
        <dbReference type="SAM" id="MobiDB-lite"/>
    </source>
</evidence>
<dbReference type="Pfam" id="PF21156">
    <property type="entry name" value="ISOA1-3_C"/>
    <property type="match status" value="1"/>
</dbReference>
<evidence type="ECO:0000256" key="3">
    <source>
        <dbReference type="ARBA" id="ARBA00022528"/>
    </source>
</evidence>
<organism evidence="11 12">
    <name type="scientific">Ostreococcus lucimarinus (strain CCE9901)</name>
    <dbReference type="NCBI Taxonomy" id="436017"/>
    <lineage>
        <taxon>Eukaryota</taxon>
        <taxon>Viridiplantae</taxon>
        <taxon>Chlorophyta</taxon>
        <taxon>Mamiellophyceae</taxon>
        <taxon>Mamiellales</taxon>
        <taxon>Bathycoccaceae</taxon>
        <taxon>Ostreococcus</taxon>
    </lineage>
</organism>
<proteinExistence type="inferred from homology"/>
<comment type="similarity">
    <text evidence="2">Belongs to the glycosyl hydrolase 13 family.</text>
</comment>
<dbReference type="CAZy" id="GH13">
    <property type="family name" value="Glycoside Hydrolase Family 13"/>
</dbReference>
<evidence type="ECO:0000256" key="6">
    <source>
        <dbReference type="ARBA" id="ARBA00022946"/>
    </source>
</evidence>
<dbReference type="EMBL" id="CP000592">
    <property type="protein sequence ID" value="ABO99034.1"/>
    <property type="molecule type" value="Genomic_DNA"/>
</dbReference>
<feature type="domain" description="Glycosyl hydrolase family 13 catalytic" evidence="10">
    <location>
        <begin position="188"/>
        <end position="606"/>
    </location>
</feature>
<dbReference type="SUPFAM" id="SSF51011">
    <property type="entry name" value="Glycosyl hydrolase domain"/>
    <property type="match status" value="1"/>
</dbReference>
<dbReference type="EC" id="3.2.1.68" evidence="8"/>
<dbReference type="SUPFAM" id="SSF81296">
    <property type="entry name" value="E set domains"/>
    <property type="match status" value="1"/>
</dbReference>
<comment type="subcellular location">
    <subcellularLocation>
        <location evidence="1">Plastid</location>
        <location evidence="1">Chloroplast</location>
    </subcellularLocation>
</comment>
<dbReference type="Gene3D" id="3.20.20.80">
    <property type="entry name" value="Glycosidases"/>
    <property type="match status" value="1"/>
</dbReference>
<evidence type="ECO:0000256" key="4">
    <source>
        <dbReference type="ARBA" id="ARBA00022640"/>
    </source>
</evidence>
<dbReference type="SMART" id="SM00642">
    <property type="entry name" value="Aamy"/>
    <property type="match status" value="1"/>
</dbReference>
<dbReference type="AlphaFoldDB" id="A4S5A6"/>
<dbReference type="CDD" id="cd02856">
    <property type="entry name" value="E_set_GDE_Isoamylase_N"/>
    <property type="match status" value="1"/>
</dbReference>
<dbReference type="FunFam" id="3.20.20.80:FF:000054">
    <property type="entry name" value="Glycogen debranching enzyme"/>
    <property type="match status" value="1"/>
</dbReference>
<keyword evidence="4" id="KW-0934">Plastid</keyword>
<dbReference type="InterPro" id="IPR014756">
    <property type="entry name" value="Ig_E-set"/>
</dbReference>
<dbReference type="InterPro" id="IPR017853">
    <property type="entry name" value="GH"/>
</dbReference>
<reference evidence="11 12" key="1">
    <citation type="journal article" date="2007" name="Proc. Natl. Acad. Sci. U.S.A.">
        <title>The tiny eukaryote Ostreococcus provides genomic insights into the paradox of plankton speciation.</title>
        <authorList>
            <person name="Palenik B."/>
            <person name="Grimwood J."/>
            <person name="Aerts A."/>
            <person name="Rouze P."/>
            <person name="Salamov A."/>
            <person name="Putnam N."/>
            <person name="Dupont C."/>
            <person name="Jorgensen R."/>
            <person name="Derelle E."/>
            <person name="Rombauts S."/>
            <person name="Zhou K."/>
            <person name="Otillar R."/>
            <person name="Merchant S.S."/>
            <person name="Podell S."/>
            <person name="Gaasterland T."/>
            <person name="Napoli C."/>
            <person name="Gendler K."/>
            <person name="Manuell A."/>
            <person name="Tai V."/>
            <person name="Vallon O."/>
            <person name="Piganeau G."/>
            <person name="Jancek S."/>
            <person name="Heijde M."/>
            <person name="Jabbari K."/>
            <person name="Bowler C."/>
            <person name="Lohr M."/>
            <person name="Robbens S."/>
            <person name="Werner G."/>
            <person name="Dubchak I."/>
            <person name="Pazour G.J."/>
            <person name="Ren Q."/>
            <person name="Paulsen I."/>
            <person name="Delwiche C."/>
            <person name="Schmutz J."/>
            <person name="Rokhsar D."/>
            <person name="Van de Peer Y."/>
            <person name="Moreau H."/>
            <person name="Grigoriev I.V."/>
        </authorList>
    </citation>
    <scope>NUCLEOTIDE SEQUENCE [LARGE SCALE GENOMIC DNA]</scope>
    <source>
        <strain evidence="11 12">CCE9901</strain>
    </source>
</reference>
<accession>A4S5A6</accession>
<dbReference type="HOGENOM" id="CLU_011725_2_1_1"/>
<dbReference type="CAZy" id="CBM48">
    <property type="family name" value="Carbohydrate-Binding Module Family 48"/>
</dbReference>
<evidence type="ECO:0000313" key="12">
    <source>
        <dbReference type="Proteomes" id="UP000001568"/>
    </source>
</evidence>
<dbReference type="Gene3D" id="2.60.40.1180">
    <property type="entry name" value="Golgi alpha-mannosidase II"/>
    <property type="match status" value="1"/>
</dbReference>
<dbReference type="CDD" id="cd11326">
    <property type="entry name" value="AmyAc_Glg_debranch"/>
    <property type="match status" value="1"/>
</dbReference>
<evidence type="ECO:0000256" key="5">
    <source>
        <dbReference type="ARBA" id="ARBA00022801"/>
    </source>
</evidence>
<dbReference type="RefSeq" id="XP_001420741.1">
    <property type="nucleotide sequence ID" value="XM_001420704.1"/>
</dbReference>
<evidence type="ECO:0000256" key="1">
    <source>
        <dbReference type="ARBA" id="ARBA00004229"/>
    </source>
</evidence>
<dbReference type="GO" id="GO:0005983">
    <property type="term" value="P:starch catabolic process"/>
    <property type="evidence" value="ECO:0007669"/>
    <property type="project" value="EnsemblPlants"/>
</dbReference>
<dbReference type="InterPro" id="IPR006047">
    <property type="entry name" value="GH13_cat_dom"/>
</dbReference>
<dbReference type="GeneID" id="5004803"/>
<keyword evidence="12" id="KW-1185">Reference proteome</keyword>
<dbReference type="GO" id="GO:0009569">
    <property type="term" value="C:chloroplast starch grain"/>
    <property type="evidence" value="ECO:0007669"/>
    <property type="project" value="EnsemblPlants"/>
</dbReference>
<dbReference type="KEGG" id="olu:OSTLU_19757"/>
<dbReference type="Pfam" id="PF00128">
    <property type="entry name" value="Alpha-amylase"/>
    <property type="match status" value="1"/>
</dbReference>
<dbReference type="OrthoDB" id="204980at2759"/>
<evidence type="ECO:0000259" key="10">
    <source>
        <dbReference type="SMART" id="SM00642"/>
    </source>
</evidence>
<evidence type="ECO:0000256" key="7">
    <source>
        <dbReference type="ARBA" id="ARBA00051664"/>
    </source>
</evidence>
<dbReference type="Gramene" id="ABO99034">
    <property type="protein sequence ID" value="ABO99034"/>
    <property type="gene ID" value="OSTLU_19757"/>
</dbReference>
<sequence>MGGARASRPDGARARATATARGTRTDGLEISSGEPAPLGPTATTSGGINFATYSESASEVSLCVYDESDDWSEATPRWEVPMTRTGNVWHARVERGAPRRGARYGYRCKGAGGWETGARWYEDRVMMDPYAPLVEARRKVFGEGPKHATHGDVNDPDMLSGYDFESEPFDWAGVESPKIEEKDMIVYEMTVRAFTADASSGLDEKTRGSYAGVAARVDHLKALGVNVVELLPVFEYDEMEFQRIPNPRDHMINTWGYSTMSFFAPMSRFGTKGASAARASREFKEMVKALHAAGIQVILDVVYNHTGEMNDELPNLCSMRGIDNKTYYMTDTSKYVQMLNFTGCGNTLNANHPYVSKFIVDSLKHWVREYHVDGFRFDLASALCRDEKGHPMNSPPVIRAIAKDPELSHVKLIAEPWDCGGLYQVGSFPNWDRWSEWNGAYRDVLRRFIKGDEGVKSDFARRISGSADMYHTNKRKPYHSVNFITAHDGFTLHDLVSYNGKHNMANGESNNDGSNDNLSWNCGHEGETGDKAVRGLRWRQMKNFQVALMISQGTPMMVMGDEYGHTRYGNNNTYGHDDKLNNFQWNELEKQKAHYFRFSSEMIKFRLANPLLGREDFLNDDDVTWHEDRWDDPSSKFLAFTLHDRGQGFGDTYIAFNAHEFYVDAALPAPPHGKRWARVVDTNLPSPEDFIAEGKFGVESRYNVAPRASVILVAK</sequence>
<dbReference type="PANTHER" id="PTHR43002">
    <property type="entry name" value="GLYCOGEN DEBRANCHING ENZYME"/>
    <property type="match status" value="1"/>
</dbReference>
<gene>
    <name evidence="11" type="ORF">OSTLU_19757</name>
</gene>
<dbReference type="SUPFAM" id="SSF51445">
    <property type="entry name" value="(Trans)glycosidases"/>
    <property type="match status" value="1"/>
</dbReference>
<dbReference type="OMA" id="INHFQWG"/>
<dbReference type="Pfam" id="PF02922">
    <property type="entry name" value="CBM_48"/>
    <property type="match status" value="1"/>
</dbReference>
<evidence type="ECO:0000313" key="11">
    <source>
        <dbReference type="EMBL" id="ABO99034.1"/>
    </source>
</evidence>
<dbReference type="eggNOG" id="KOG0470">
    <property type="taxonomic scope" value="Eukaryota"/>
</dbReference>
<feature type="region of interest" description="Disordered" evidence="9">
    <location>
        <begin position="1"/>
        <end position="43"/>
    </location>
</feature>
<evidence type="ECO:0000256" key="2">
    <source>
        <dbReference type="ARBA" id="ARBA00008061"/>
    </source>
</evidence>
<name>A4S5A6_OSTLU</name>
<dbReference type="GO" id="GO:0019156">
    <property type="term" value="F:isoamylase activity"/>
    <property type="evidence" value="ECO:0007669"/>
    <property type="project" value="UniProtKB-EC"/>
</dbReference>
<keyword evidence="3" id="KW-0150">Chloroplast</keyword>
<dbReference type="STRING" id="436017.A4S5A6"/>
<dbReference type="InterPro" id="IPR013780">
    <property type="entry name" value="Glyco_hydro_b"/>
</dbReference>
<protein>
    <recommendedName>
        <fullName evidence="8">isoamylase</fullName>
        <ecNumber evidence="8">3.2.1.68</ecNumber>
    </recommendedName>
</protein>
<dbReference type="InterPro" id="IPR048650">
    <property type="entry name" value="ISOA1-3-like_C"/>
</dbReference>
<dbReference type="InterPro" id="IPR044505">
    <property type="entry name" value="GlgX_Isoamylase_N_E_set"/>
</dbReference>
<keyword evidence="6" id="KW-0809">Transit peptide</keyword>